<accession>A0A411Z654</accession>
<feature type="transmembrane region" description="Helical" evidence="6">
    <location>
        <begin position="31"/>
        <end position="50"/>
    </location>
</feature>
<evidence type="ECO:0000256" key="4">
    <source>
        <dbReference type="ARBA" id="ARBA00022989"/>
    </source>
</evidence>
<keyword evidence="8" id="KW-1185">Reference proteome</keyword>
<evidence type="ECO:0000256" key="3">
    <source>
        <dbReference type="ARBA" id="ARBA00022692"/>
    </source>
</evidence>
<dbReference type="Proteomes" id="UP000284547">
    <property type="component" value="Unassembled WGS sequence"/>
</dbReference>
<evidence type="ECO:0000313" key="8">
    <source>
        <dbReference type="Proteomes" id="UP000284547"/>
    </source>
</evidence>
<evidence type="ECO:0000256" key="5">
    <source>
        <dbReference type="ARBA" id="ARBA00023136"/>
    </source>
</evidence>
<sequence length="117" mass="11712">MLHALIAILSLQLLGETAARALSLPLPGPVLGMVLMLALLVASRRFSALIRPTAQGILAHLSLLFVPAGVGVVGHFATLGGQTAAIAVAVVGSTILAIAVGALTFAAVARLTGARDD</sequence>
<keyword evidence="5 6" id="KW-0472">Membrane</keyword>
<reference evidence="7 8" key="1">
    <citation type="submission" date="2018-08" db="EMBL/GenBank/DDBJ databases">
        <title>Flavobacterium tibetense sp. nov., isolated from a wetland YonghuCo on Tibetan Plateau.</title>
        <authorList>
            <person name="Phurbu D."/>
            <person name="Lu H."/>
            <person name="Xing P."/>
        </authorList>
    </citation>
    <scope>NUCLEOTIDE SEQUENCE [LARGE SCALE GENOMIC DNA]</scope>
    <source>
        <strain evidence="7 8">DJC</strain>
    </source>
</reference>
<dbReference type="OrthoDB" id="385012at2"/>
<dbReference type="InterPro" id="IPR005538">
    <property type="entry name" value="LrgA/CidA"/>
</dbReference>
<dbReference type="Pfam" id="PF03788">
    <property type="entry name" value="LrgA"/>
    <property type="match status" value="1"/>
</dbReference>
<keyword evidence="2" id="KW-1003">Cell membrane</keyword>
<evidence type="ECO:0000313" key="7">
    <source>
        <dbReference type="EMBL" id="RGP38529.1"/>
    </source>
</evidence>
<dbReference type="AlphaFoldDB" id="A0A411Z654"/>
<protein>
    <submittedName>
        <fullName evidence="7">CidA/LrgA family protein</fullName>
    </submittedName>
</protein>
<keyword evidence="3 6" id="KW-0812">Transmembrane</keyword>
<evidence type="ECO:0000256" key="6">
    <source>
        <dbReference type="SAM" id="Phobius"/>
    </source>
</evidence>
<evidence type="ECO:0000256" key="1">
    <source>
        <dbReference type="ARBA" id="ARBA00004651"/>
    </source>
</evidence>
<dbReference type="RefSeq" id="WP_118150574.1">
    <property type="nucleotide sequence ID" value="NZ_QWEY01000002.1"/>
</dbReference>
<gene>
    <name evidence="7" type="ORF">D1012_05385</name>
</gene>
<feature type="transmembrane region" description="Helical" evidence="6">
    <location>
        <begin position="84"/>
        <end position="109"/>
    </location>
</feature>
<dbReference type="EMBL" id="QWEY01000002">
    <property type="protein sequence ID" value="RGP38529.1"/>
    <property type="molecule type" value="Genomic_DNA"/>
</dbReference>
<evidence type="ECO:0000256" key="2">
    <source>
        <dbReference type="ARBA" id="ARBA00022475"/>
    </source>
</evidence>
<dbReference type="PANTHER" id="PTHR33931:SF2">
    <property type="entry name" value="HOLIN-LIKE PROTEIN CIDA"/>
    <property type="match status" value="1"/>
</dbReference>
<name>A0A411Z654_9RHOB</name>
<keyword evidence="4 6" id="KW-1133">Transmembrane helix</keyword>
<organism evidence="7 8">
    <name type="scientific">Pseudotabrizicola alkalilacus</name>
    <dbReference type="NCBI Taxonomy" id="2305252"/>
    <lineage>
        <taxon>Bacteria</taxon>
        <taxon>Pseudomonadati</taxon>
        <taxon>Pseudomonadota</taxon>
        <taxon>Alphaproteobacteria</taxon>
        <taxon>Rhodobacterales</taxon>
        <taxon>Paracoccaceae</taxon>
        <taxon>Pseudotabrizicola</taxon>
    </lineage>
</organism>
<comment type="subcellular location">
    <subcellularLocation>
        <location evidence="1">Cell membrane</location>
        <topology evidence="1">Multi-pass membrane protein</topology>
    </subcellularLocation>
</comment>
<feature type="transmembrane region" description="Helical" evidence="6">
    <location>
        <begin position="57"/>
        <end position="78"/>
    </location>
</feature>
<dbReference type="GO" id="GO:0005886">
    <property type="term" value="C:plasma membrane"/>
    <property type="evidence" value="ECO:0007669"/>
    <property type="project" value="UniProtKB-SubCell"/>
</dbReference>
<dbReference type="PANTHER" id="PTHR33931">
    <property type="entry name" value="HOLIN-LIKE PROTEIN CIDA-RELATED"/>
    <property type="match status" value="1"/>
</dbReference>
<comment type="caution">
    <text evidence="7">The sequence shown here is derived from an EMBL/GenBank/DDBJ whole genome shotgun (WGS) entry which is preliminary data.</text>
</comment>
<proteinExistence type="predicted"/>